<dbReference type="GO" id="GO:0006935">
    <property type="term" value="P:chemotaxis"/>
    <property type="evidence" value="ECO:0007669"/>
    <property type="project" value="UniProtKB-UniRule"/>
</dbReference>
<feature type="active site" evidence="4">
    <location>
        <position position="5"/>
    </location>
</feature>
<dbReference type="AlphaFoldDB" id="A0A6J4T3F4"/>
<evidence type="ECO:0000256" key="4">
    <source>
        <dbReference type="PROSITE-ProRule" id="PRU00050"/>
    </source>
</evidence>
<dbReference type="PANTHER" id="PTHR42872">
    <property type="entry name" value="PROTEIN-GLUTAMATE METHYLESTERASE/PROTEIN-GLUTAMINE GLUTAMINASE"/>
    <property type="match status" value="1"/>
</dbReference>
<dbReference type="EMBL" id="CADCVR010000086">
    <property type="protein sequence ID" value="CAA9512683.1"/>
    <property type="molecule type" value="Genomic_DNA"/>
</dbReference>
<dbReference type="Pfam" id="PF01339">
    <property type="entry name" value="CheB_methylest"/>
    <property type="match status" value="1"/>
</dbReference>
<protein>
    <recommendedName>
        <fullName evidence="2">protein-glutamate methylesterase</fullName>
        <ecNumber evidence="2">3.1.1.61</ecNumber>
    </recommendedName>
</protein>
<feature type="active site" evidence="4">
    <location>
        <position position="32"/>
    </location>
</feature>
<keyword evidence="4" id="KW-0145">Chemotaxis</keyword>
<dbReference type="InterPro" id="IPR035909">
    <property type="entry name" value="CheB_C"/>
</dbReference>
<dbReference type="InterPro" id="IPR000673">
    <property type="entry name" value="Sig_transdc_resp-reg_Me-estase"/>
</dbReference>
<dbReference type="EC" id="3.1.1.61" evidence="2"/>
<evidence type="ECO:0000256" key="2">
    <source>
        <dbReference type="ARBA" id="ARBA00039140"/>
    </source>
</evidence>
<dbReference type="GO" id="GO:0008984">
    <property type="term" value="F:protein-glutamate methylesterase activity"/>
    <property type="evidence" value="ECO:0007669"/>
    <property type="project" value="UniProtKB-EC"/>
</dbReference>
<gene>
    <name evidence="7" type="ORF">AVDCRST_MAG53-2725</name>
</gene>
<name>A0A6J4T3F4_9ACTN</name>
<dbReference type="GO" id="GO:0005737">
    <property type="term" value="C:cytoplasm"/>
    <property type="evidence" value="ECO:0007669"/>
    <property type="project" value="InterPro"/>
</dbReference>
<feature type="region of interest" description="Disordered" evidence="5">
    <location>
        <begin position="181"/>
        <end position="200"/>
    </location>
</feature>
<dbReference type="PANTHER" id="PTHR42872:SF6">
    <property type="entry name" value="PROTEIN-GLUTAMATE METHYLESTERASE_PROTEIN-GLUTAMINE GLUTAMINASE"/>
    <property type="match status" value="1"/>
</dbReference>
<evidence type="ECO:0000259" key="6">
    <source>
        <dbReference type="PROSITE" id="PS50122"/>
    </source>
</evidence>
<evidence type="ECO:0000313" key="7">
    <source>
        <dbReference type="EMBL" id="CAA9512683.1"/>
    </source>
</evidence>
<evidence type="ECO:0000256" key="3">
    <source>
        <dbReference type="ARBA" id="ARBA00048267"/>
    </source>
</evidence>
<accession>A0A6J4T3F4</accession>
<dbReference type="GO" id="GO:0000156">
    <property type="term" value="F:phosphorelay response regulator activity"/>
    <property type="evidence" value="ECO:0007669"/>
    <property type="project" value="InterPro"/>
</dbReference>
<feature type="domain" description="CheB-type methylesterase" evidence="6">
    <location>
        <begin position="1"/>
        <end position="182"/>
    </location>
</feature>
<reference evidence="7" key="1">
    <citation type="submission" date="2020-02" db="EMBL/GenBank/DDBJ databases">
        <authorList>
            <person name="Meier V. D."/>
        </authorList>
    </citation>
    <scope>NUCLEOTIDE SEQUENCE</scope>
    <source>
        <strain evidence="7">AVDCRST_MAG53</strain>
    </source>
</reference>
<keyword evidence="1 4" id="KW-0378">Hydrolase</keyword>
<organism evidence="7">
    <name type="scientific">uncultured Solirubrobacteraceae bacterium</name>
    <dbReference type="NCBI Taxonomy" id="1162706"/>
    <lineage>
        <taxon>Bacteria</taxon>
        <taxon>Bacillati</taxon>
        <taxon>Actinomycetota</taxon>
        <taxon>Thermoleophilia</taxon>
        <taxon>Solirubrobacterales</taxon>
        <taxon>Solirubrobacteraceae</taxon>
        <taxon>environmental samples</taxon>
    </lineage>
</organism>
<comment type="catalytic activity">
    <reaction evidence="3">
        <text>[protein]-L-glutamate 5-O-methyl ester + H2O = L-glutamyl-[protein] + methanol + H(+)</text>
        <dbReference type="Rhea" id="RHEA:23236"/>
        <dbReference type="Rhea" id="RHEA-COMP:10208"/>
        <dbReference type="Rhea" id="RHEA-COMP:10311"/>
        <dbReference type="ChEBI" id="CHEBI:15377"/>
        <dbReference type="ChEBI" id="CHEBI:15378"/>
        <dbReference type="ChEBI" id="CHEBI:17790"/>
        <dbReference type="ChEBI" id="CHEBI:29973"/>
        <dbReference type="ChEBI" id="CHEBI:82795"/>
        <dbReference type="EC" id="3.1.1.61"/>
    </reaction>
</comment>
<proteinExistence type="predicted"/>
<dbReference type="CDD" id="cd16433">
    <property type="entry name" value="CheB"/>
    <property type="match status" value="1"/>
</dbReference>
<feature type="compositionally biased region" description="Low complexity" evidence="5">
    <location>
        <begin position="181"/>
        <end position="195"/>
    </location>
</feature>
<sequence length="327" mass="33522">MVGASAGGVEALTAFARALPADLECPVVVVMHVSATGTSALPAILGRAGALPAVAAGDGAELRPGNVYVAPPDCHVLVTPDGLHLFHGPRENGHRPAVDPTMRSAAETFDGRTVGIVLSGTRDDGTAGLAAIKAKRGRVLVQDPAEALYSGMPQSAITNLPVDGVLPVADLARWLARAAAGGPAEEPSSPPAALDGTLFTGETASGAGTRFTCPDCGGGIYEAVENGVTRLQCSVGHAYSPESFTAEHGRELERALSTATRALDDRAVLLERMALRAKGNGQPRSAAGFERQAHAAREHAVVIRESMQRFDDTVMIGAGPMTGAAAR</sequence>
<dbReference type="PROSITE" id="PS50122">
    <property type="entry name" value="CHEB"/>
    <property type="match status" value="1"/>
</dbReference>
<dbReference type="Gene3D" id="3.40.50.180">
    <property type="entry name" value="Methylesterase CheB, C-terminal domain"/>
    <property type="match status" value="1"/>
</dbReference>
<dbReference type="SUPFAM" id="SSF52738">
    <property type="entry name" value="Methylesterase CheB, C-terminal domain"/>
    <property type="match status" value="1"/>
</dbReference>
<evidence type="ECO:0000256" key="5">
    <source>
        <dbReference type="SAM" id="MobiDB-lite"/>
    </source>
</evidence>
<evidence type="ECO:0000256" key="1">
    <source>
        <dbReference type="ARBA" id="ARBA00022801"/>
    </source>
</evidence>
<feature type="active site" evidence="4">
    <location>
        <position position="124"/>
    </location>
</feature>
<dbReference type="PIRSF" id="PIRSF036461">
    <property type="entry name" value="Chmtx_methlestr"/>
    <property type="match status" value="1"/>
</dbReference>
<dbReference type="InterPro" id="IPR011247">
    <property type="entry name" value="Chemotax_prot-Glu_Me-esterase"/>
</dbReference>